<comment type="caution">
    <text evidence="3">The sequence shown here is derived from an EMBL/GenBank/DDBJ whole genome shotgun (WGS) entry which is preliminary data.</text>
</comment>
<keyword evidence="1" id="KW-0863">Zinc-finger</keyword>
<dbReference type="GO" id="GO:0008270">
    <property type="term" value="F:zinc ion binding"/>
    <property type="evidence" value="ECO:0007669"/>
    <property type="project" value="UniProtKB-KW"/>
</dbReference>
<dbReference type="GO" id="GO:0009926">
    <property type="term" value="P:auxin polar transport"/>
    <property type="evidence" value="ECO:0007669"/>
    <property type="project" value="TreeGrafter"/>
</dbReference>
<comment type="similarity">
    <text evidence="1">Belongs to the UBR4 family.</text>
</comment>
<dbReference type="PROSITE" id="PS52043">
    <property type="entry name" value="UBR4_E3"/>
    <property type="match status" value="1"/>
</dbReference>
<evidence type="ECO:0000256" key="1">
    <source>
        <dbReference type="PROSITE-ProRule" id="PRU01388"/>
    </source>
</evidence>
<evidence type="ECO:0000313" key="3">
    <source>
        <dbReference type="EMBL" id="KAL0377637.1"/>
    </source>
</evidence>
<dbReference type="Pfam" id="PF13764">
    <property type="entry name" value="E3_UbLigase_R4"/>
    <property type="match status" value="1"/>
</dbReference>
<keyword evidence="1" id="KW-0862">Zinc</keyword>
<gene>
    <name evidence="3" type="ORF">Sradi_3069200</name>
</gene>
<organism evidence="3">
    <name type="scientific">Sesamum radiatum</name>
    <name type="common">Black benniseed</name>
    <dbReference type="NCBI Taxonomy" id="300843"/>
    <lineage>
        <taxon>Eukaryota</taxon>
        <taxon>Viridiplantae</taxon>
        <taxon>Streptophyta</taxon>
        <taxon>Embryophyta</taxon>
        <taxon>Tracheophyta</taxon>
        <taxon>Spermatophyta</taxon>
        <taxon>Magnoliopsida</taxon>
        <taxon>eudicotyledons</taxon>
        <taxon>Gunneridae</taxon>
        <taxon>Pentapetalae</taxon>
        <taxon>asterids</taxon>
        <taxon>lamiids</taxon>
        <taxon>Lamiales</taxon>
        <taxon>Pedaliaceae</taxon>
        <taxon>Sesamum</taxon>
    </lineage>
</organism>
<dbReference type="InterPro" id="IPR025704">
    <property type="entry name" value="E3_Ub_ligase_UBR4_C"/>
</dbReference>
<protein>
    <submittedName>
        <fullName evidence="3">Auxin transport protein BIG</fullName>
    </submittedName>
</protein>
<feature type="region of interest" description="UBR4 E3 catalytic module" evidence="1">
    <location>
        <begin position="1"/>
        <end position="79"/>
    </location>
</feature>
<evidence type="ECO:0000259" key="2">
    <source>
        <dbReference type="Pfam" id="PF13764"/>
    </source>
</evidence>
<dbReference type="InterPro" id="IPR045189">
    <property type="entry name" value="UBR4-like"/>
</dbReference>
<accession>A0AAW2RBM5</accession>
<feature type="domain" description="E3 ubiquitin ligase UBR4 C-terminal" evidence="2">
    <location>
        <begin position="6"/>
        <end position="55"/>
    </location>
</feature>
<dbReference type="AlphaFoldDB" id="A0AAW2RBM5"/>
<keyword evidence="1" id="KW-0479">Metal-binding</keyword>
<reference evidence="3" key="2">
    <citation type="journal article" date="2024" name="Plant">
        <title>Genomic evolution and insights into agronomic trait innovations of Sesamum species.</title>
        <authorList>
            <person name="Miao H."/>
            <person name="Wang L."/>
            <person name="Qu L."/>
            <person name="Liu H."/>
            <person name="Sun Y."/>
            <person name="Le M."/>
            <person name="Wang Q."/>
            <person name="Wei S."/>
            <person name="Zheng Y."/>
            <person name="Lin W."/>
            <person name="Duan Y."/>
            <person name="Cao H."/>
            <person name="Xiong S."/>
            <person name="Wang X."/>
            <person name="Wei L."/>
            <person name="Li C."/>
            <person name="Ma Q."/>
            <person name="Ju M."/>
            <person name="Zhao R."/>
            <person name="Li G."/>
            <person name="Mu C."/>
            <person name="Tian Q."/>
            <person name="Mei H."/>
            <person name="Zhang T."/>
            <person name="Gao T."/>
            <person name="Zhang H."/>
        </authorList>
    </citation>
    <scope>NUCLEOTIDE SEQUENCE</scope>
    <source>
        <strain evidence="3">G02</strain>
    </source>
</reference>
<sequence length="81" mass="9202">MEGEDESKKLEVWEVVMKERLLNVKEMVAFSKELLSWLEDMISATDFQESFDILGALSDVLGSGYTRCEDFVYASINLGKS</sequence>
<dbReference type="PANTHER" id="PTHR21725">
    <property type="entry name" value="E3 UBIQUITIN-PROTEIN LIGASE UBR4"/>
    <property type="match status" value="1"/>
</dbReference>
<dbReference type="GO" id="GO:0009506">
    <property type="term" value="C:plasmodesma"/>
    <property type="evidence" value="ECO:0007669"/>
    <property type="project" value="TreeGrafter"/>
</dbReference>
<dbReference type="EMBL" id="JACGWJ010000013">
    <property type="protein sequence ID" value="KAL0377637.1"/>
    <property type="molecule type" value="Genomic_DNA"/>
</dbReference>
<dbReference type="GO" id="GO:0005829">
    <property type="term" value="C:cytosol"/>
    <property type="evidence" value="ECO:0007669"/>
    <property type="project" value="TreeGrafter"/>
</dbReference>
<reference evidence="3" key="1">
    <citation type="submission" date="2020-06" db="EMBL/GenBank/DDBJ databases">
        <authorList>
            <person name="Li T."/>
            <person name="Hu X."/>
            <person name="Zhang T."/>
            <person name="Song X."/>
            <person name="Zhang H."/>
            <person name="Dai N."/>
            <person name="Sheng W."/>
            <person name="Hou X."/>
            <person name="Wei L."/>
        </authorList>
    </citation>
    <scope>NUCLEOTIDE SEQUENCE</scope>
    <source>
        <strain evidence="3">G02</strain>
        <tissue evidence="3">Leaf</tissue>
    </source>
</reference>
<name>A0AAW2RBM5_SESRA</name>
<proteinExistence type="inferred from homology"/>
<dbReference type="PANTHER" id="PTHR21725:SF1">
    <property type="entry name" value="E3 UBIQUITIN-PROTEIN LIGASE UBR4"/>
    <property type="match status" value="1"/>
</dbReference>